<dbReference type="Pfam" id="PF01061">
    <property type="entry name" value="ABC2_membrane"/>
    <property type="match status" value="1"/>
</dbReference>
<dbReference type="PANTHER" id="PTHR43229">
    <property type="entry name" value="NODULATION PROTEIN J"/>
    <property type="match status" value="1"/>
</dbReference>
<protein>
    <recommendedName>
        <fullName evidence="6">Transport permease protein</fullName>
    </recommendedName>
</protein>
<comment type="similarity">
    <text evidence="6">Belongs to the ABC-2 integral membrane protein family.</text>
</comment>
<keyword evidence="6" id="KW-0813">Transport</keyword>
<organism evidence="9 10">
    <name type="scientific">Streptomyces durocortorensis</name>
    <dbReference type="NCBI Taxonomy" id="2811104"/>
    <lineage>
        <taxon>Bacteria</taxon>
        <taxon>Bacillati</taxon>
        <taxon>Actinomycetota</taxon>
        <taxon>Actinomycetes</taxon>
        <taxon>Kitasatosporales</taxon>
        <taxon>Streptomycetaceae</taxon>
        <taxon>Streptomyces</taxon>
    </lineage>
</organism>
<dbReference type="InterPro" id="IPR051784">
    <property type="entry name" value="Nod_factor_ABC_transporter"/>
</dbReference>
<dbReference type="InterPro" id="IPR047817">
    <property type="entry name" value="ABC2_TM_bact-type"/>
</dbReference>
<dbReference type="PROSITE" id="PS51012">
    <property type="entry name" value="ABC_TM2"/>
    <property type="match status" value="1"/>
</dbReference>
<evidence type="ECO:0000256" key="2">
    <source>
        <dbReference type="ARBA" id="ARBA00022692"/>
    </source>
</evidence>
<reference evidence="9 10" key="1">
    <citation type="submission" date="2021-02" db="EMBL/GenBank/DDBJ databases">
        <title>Genome Streptomyces sp. RHZ10.</title>
        <authorList>
            <person name="Besaury L."/>
        </authorList>
    </citation>
    <scope>NUCLEOTIDE SEQUENCE [LARGE SCALE GENOMIC DNA]</scope>
    <source>
        <strain evidence="9 10">RHZ10</strain>
    </source>
</reference>
<evidence type="ECO:0000256" key="5">
    <source>
        <dbReference type="ARBA" id="ARBA00023251"/>
    </source>
</evidence>
<evidence type="ECO:0000256" key="6">
    <source>
        <dbReference type="RuleBase" id="RU361157"/>
    </source>
</evidence>
<feature type="transmembrane region" description="Helical" evidence="6">
    <location>
        <begin position="81"/>
        <end position="106"/>
    </location>
</feature>
<comment type="subcellular location">
    <subcellularLocation>
        <location evidence="6">Cell membrane</location>
        <topology evidence="6">Multi-pass membrane protein</topology>
    </subcellularLocation>
    <subcellularLocation>
        <location evidence="1">Membrane</location>
        <topology evidence="1">Multi-pass membrane protein</topology>
    </subcellularLocation>
</comment>
<dbReference type="InterPro" id="IPR000412">
    <property type="entry name" value="ABC_2_transport"/>
</dbReference>
<feature type="transmembrane region" description="Helical" evidence="6">
    <location>
        <begin position="47"/>
        <end position="69"/>
    </location>
</feature>
<sequence>MSDTAVRRSSPARLPDGAARDPGRGAGPLTHTAVMATRALRISSRNIDALITSLALPIMMMLIFVYFFGGAIDTGADYDSYVMYVVPGVLLLSAGFGAATTATAVSEDMKGGIIDRFRSLDVGGTPVLAGHVAASTVRNLCSTALVFGVALLIGYRPAASWSGWLLVAAVLVAYIVALSWISAAIGLLARTPEAASGFTFFMSFLPYPSSAFVPTENMPDWLHGFADHQPITPAIESLRGLLLGQDVGSTPWIALAWAAGMLAVAISASGTLFRIRTR</sequence>
<keyword evidence="4 6" id="KW-0472">Membrane</keyword>
<dbReference type="RefSeq" id="WP_205082764.1">
    <property type="nucleotide sequence ID" value="NZ_JAFEUF010000045.1"/>
</dbReference>
<evidence type="ECO:0000256" key="7">
    <source>
        <dbReference type="SAM" id="MobiDB-lite"/>
    </source>
</evidence>
<accession>A0ABS2HV44</accession>
<keyword evidence="6" id="KW-1003">Cell membrane</keyword>
<evidence type="ECO:0000259" key="8">
    <source>
        <dbReference type="PROSITE" id="PS51012"/>
    </source>
</evidence>
<evidence type="ECO:0000256" key="3">
    <source>
        <dbReference type="ARBA" id="ARBA00022989"/>
    </source>
</evidence>
<keyword evidence="2 6" id="KW-0812">Transmembrane</keyword>
<keyword evidence="5" id="KW-0046">Antibiotic resistance</keyword>
<comment type="caution">
    <text evidence="9">The sequence shown here is derived from an EMBL/GenBank/DDBJ whole genome shotgun (WGS) entry which is preliminary data.</text>
</comment>
<feature type="transmembrane region" description="Helical" evidence="6">
    <location>
        <begin position="252"/>
        <end position="273"/>
    </location>
</feature>
<feature type="transmembrane region" description="Helical" evidence="6">
    <location>
        <begin position="127"/>
        <end position="155"/>
    </location>
</feature>
<gene>
    <name evidence="9" type="ORF">JS521_12075</name>
</gene>
<dbReference type="PIRSF" id="PIRSF006648">
    <property type="entry name" value="DrrB"/>
    <property type="match status" value="1"/>
</dbReference>
<dbReference type="PANTHER" id="PTHR43229:SF2">
    <property type="entry name" value="NODULATION PROTEIN J"/>
    <property type="match status" value="1"/>
</dbReference>
<proteinExistence type="inferred from homology"/>
<dbReference type="InterPro" id="IPR013525">
    <property type="entry name" value="ABC2_TM"/>
</dbReference>
<feature type="domain" description="ABC transmembrane type-2" evidence="8">
    <location>
        <begin position="48"/>
        <end position="276"/>
    </location>
</feature>
<evidence type="ECO:0000313" key="10">
    <source>
        <dbReference type="Proteomes" id="UP000712045"/>
    </source>
</evidence>
<name>A0ABS2HV44_9ACTN</name>
<evidence type="ECO:0000256" key="1">
    <source>
        <dbReference type="ARBA" id="ARBA00004141"/>
    </source>
</evidence>
<dbReference type="EMBL" id="JAFEUF010000045">
    <property type="protein sequence ID" value="MBM7054580.1"/>
    <property type="molecule type" value="Genomic_DNA"/>
</dbReference>
<keyword evidence="3 6" id="KW-1133">Transmembrane helix</keyword>
<evidence type="ECO:0000256" key="4">
    <source>
        <dbReference type="ARBA" id="ARBA00023136"/>
    </source>
</evidence>
<feature type="transmembrane region" description="Helical" evidence="6">
    <location>
        <begin position="195"/>
        <end position="213"/>
    </location>
</feature>
<keyword evidence="10" id="KW-1185">Reference proteome</keyword>
<feature type="region of interest" description="Disordered" evidence="7">
    <location>
        <begin position="1"/>
        <end position="29"/>
    </location>
</feature>
<evidence type="ECO:0000313" key="9">
    <source>
        <dbReference type="EMBL" id="MBM7054580.1"/>
    </source>
</evidence>
<dbReference type="Proteomes" id="UP000712045">
    <property type="component" value="Unassembled WGS sequence"/>
</dbReference>
<feature type="transmembrane region" description="Helical" evidence="6">
    <location>
        <begin position="161"/>
        <end position="188"/>
    </location>
</feature>